<dbReference type="Gramene" id="Pp3c19_550V3.2">
    <property type="protein sequence ID" value="Pp3c19_550V3.2"/>
    <property type="gene ID" value="Pp3c19_550"/>
</dbReference>
<sequence>MRWGGRVMAGLGSAAEGLWRGSRHGLGFSPLRSELQLHSKQKLRRTRNYSFRPGVGAGIESLAPEECWNVVLKLVPVDRCLWELVSYVGKRWPDWNRTMALQSPVAVLRFYLGRTR</sequence>
<evidence type="ECO:0000313" key="1">
    <source>
        <dbReference type="EMBL" id="PNR33686.1"/>
    </source>
</evidence>
<dbReference type="Proteomes" id="UP000006727">
    <property type="component" value="Chromosome 19"/>
</dbReference>
<dbReference type="InParanoid" id="A0A2K1IWN0"/>
<protein>
    <submittedName>
        <fullName evidence="1 2">Uncharacterized protein</fullName>
    </submittedName>
</protein>
<keyword evidence="3" id="KW-1185">Reference proteome</keyword>
<dbReference type="EnsemblPlants" id="Pp3c19_550V3.2">
    <property type="protein sequence ID" value="Pp3c19_550V3.2"/>
    <property type="gene ID" value="Pp3c19_550"/>
</dbReference>
<reference evidence="2" key="3">
    <citation type="submission" date="2020-12" db="UniProtKB">
        <authorList>
            <consortium name="EnsemblPlants"/>
        </authorList>
    </citation>
    <scope>IDENTIFICATION</scope>
</reference>
<dbReference type="EnsemblPlants" id="Pp3c19_550V3.1">
    <property type="protein sequence ID" value="Pp3c19_550V3.1"/>
    <property type="gene ID" value="Pp3c19_550"/>
</dbReference>
<dbReference type="AlphaFoldDB" id="A0A2K1IWN0"/>
<dbReference type="PaxDb" id="3218-PP1S208_65V6.1"/>
<dbReference type="Gramene" id="Pp3c19_550V3.1">
    <property type="protein sequence ID" value="Pp3c19_550V3.1"/>
    <property type="gene ID" value="Pp3c19_550"/>
</dbReference>
<dbReference type="EMBL" id="ABEU02000019">
    <property type="protein sequence ID" value="PNR33686.1"/>
    <property type="molecule type" value="Genomic_DNA"/>
</dbReference>
<accession>A0A2K1IWN0</accession>
<name>A0A2K1IWN0_PHYPA</name>
<gene>
    <name evidence="1" type="ORF">PHYPA_023502</name>
</gene>
<reference evidence="1 3" key="2">
    <citation type="journal article" date="2018" name="Plant J.">
        <title>The Physcomitrella patens chromosome-scale assembly reveals moss genome structure and evolution.</title>
        <authorList>
            <person name="Lang D."/>
            <person name="Ullrich K.K."/>
            <person name="Murat F."/>
            <person name="Fuchs J."/>
            <person name="Jenkins J."/>
            <person name="Haas F.B."/>
            <person name="Piednoel M."/>
            <person name="Gundlach H."/>
            <person name="Van Bel M."/>
            <person name="Meyberg R."/>
            <person name="Vives C."/>
            <person name="Morata J."/>
            <person name="Symeonidi A."/>
            <person name="Hiss M."/>
            <person name="Muchero W."/>
            <person name="Kamisugi Y."/>
            <person name="Saleh O."/>
            <person name="Blanc G."/>
            <person name="Decker E.L."/>
            <person name="van Gessel N."/>
            <person name="Grimwood J."/>
            <person name="Hayes R.D."/>
            <person name="Graham S.W."/>
            <person name="Gunter L.E."/>
            <person name="McDaniel S.F."/>
            <person name="Hoernstein S.N.W."/>
            <person name="Larsson A."/>
            <person name="Li F.W."/>
            <person name="Perroud P.F."/>
            <person name="Phillips J."/>
            <person name="Ranjan P."/>
            <person name="Rokshar D.S."/>
            <person name="Rothfels C.J."/>
            <person name="Schneider L."/>
            <person name="Shu S."/>
            <person name="Stevenson D.W."/>
            <person name="Thummler F."/>
            <person name="Tillich M."/>
            <person name="Villarreal Aguilar J.C."/>
            <person name="Widiez T."/>
            <person name="Wong G.K."/>
            <person name="Wymore A."/>
            <person name="Zhang Y."/>
            <person name="Zimmer A.D."/>
            <person name="Quatrano R.S."/>
            <person name="Mayer K.F.X."/>
            <person name="Goodstein D."/>
            <person name="Casacuberta J.M."/>
            <person name="Vandepoele K."/>
            <person name="Reski R."/>
            <person name="Cuming A.C."/>
            <person name="Tuskan G.A."/>
            <person name="Maumus F."/>
            <person name="Salse J."/>
            <person name="Schmutz J."/>
            <person name="Rensing S.A."/>
        </authorList>
    </citation>
    <scope>NUCLEOTIDE SEQUENCE [LARGE SCALE GENOMIC DNA]</scope>
    <source>
        <strain evidence="2 3">cv. Gransden 2004</strain>
    </source>
</reference>
<evidence type="ECO:0000313" key="3">
    <source>
        <dbReference type="Proteomes" id="UP000006727"/>
    </source>
</evidence>
<evidence type="ECO:0000313" key="2">
    <source>
        <dbReference type="EnsemblPlants" id="Pp3c19_550V3.1"/>
    </source>
</evidence>
<organism evidence="1">
    <name type="scientific">Physcomitrium patens</name>
    <name type="common">Spreading-leaved earth moss</name>
    <name type="synonym">Physcomitrella patens</name>
    <dbReference type="NCBI Taxonomy" id="3218"/>
    <lineage>
        <taxon>Eukaryota</taxon>
        <taxon>Viridiplantae</taxon>
        <taxon>Streptophyta</taxon>
        <taxon>Embryophyta</taxon>
        <taxon>Bryophyta</taxon>
        <taxon>Bryophytina</taxon>
        <taxon>Bryopsida</taxon>
        <taxon>Funariidae</taxon>
        <taxon>Funariales</taxon>
        <taxon>Funariaceae</taxon>
        <taxon>Physcomitrium</taxon>
    </lineage>
</organism>
<proteinExistence type="predicted"/>
<reference evidence="1 3" key="1">
    <citation type="journal article" date="2008" name="Science">
        <title>The Physcomitrella genome reveals evolutionary insights into the conquest of land by plants.</title>
        <authorList>
            <person name="Rensing S."/>
            <person name="Lang D."/>
            <person name="Zimmer A."/>
            <person name="Terry A."/>
            <person name="Salamov A."/>
            <person name="Shapiro H."/>
            <person name="Nishiyama T."/>
            <person name="Perroud P.-F."/>
            <person name="Lindquist E."/>
            <person name="Kamisugi Y."/>
            <person name="Tanahashi T."/>
            <person name="Sakakibara K."/>
            <person name="Fujita T."/>
            <person name="Oishi K."/>
            <person name="Shin-I T."/>
            <person name="Kuroki Y."/>
            <person name="Toyoda A."/>
            <person name="Suzuki Y."/>
            <person name="Hashimoto A."/>
            <person name="Yamaguchi K."/>
            <person name="Sugano A."/>
            <person name="Kohara Y."/>
            <person name="Fujiyama A."/>
            <person name="Anterola A."/>
            <person name="Aoki S."/>
            <person name="Ashton N."/>
            <person name="Barbazuk W.B."/>
            <person name="Barker E."/>
            <person name="Bennetzen J."/>
            <person name="Bezanilla M."/>
            <person name="Blankenship R."/>
            <person name="Cho S.H."/>
            <person name="Dutcher S."/>
            <person name="Estelle M."/>
            <person name="Fawcett J.A."/>
            <person name="Gundlach H."/>
            <person name="Hanada K."/>
            <person name="Heyl A."/>
            <person name="Hicks K.A."/>
            <person name="Hugh J."/>
            <person name="Lohr M."/>
            <person name="Mayer K."/>
            <person name="Melkozernov A."/>
            <person name="Murata T."/>
            <person name="Nelson D."/>
            <person name="Pils B."/>
            <person name="Prigge M."/>
            <person name="Reiss B."/>
            <person name="Renner T."/>
            <person name="Rombauts S."/>
            <person name="Rushton P."/>
            <person name="Sanderfoot A."/>
            <person name="Schween G."/>
            <person name="Shiu S.-H."/>
            <person name="Stueber K."/>
            <person name="Theodoulou F.L."/>
            <person name="Tu H."/>
            <person name="Van de Peer Y."/>
            <person name="Verrier P.J."/>
            <person name="Waters E."/>
            <person name="Wood A."/>
            <person name="Yang L."/>
            <person name="Cove D."/>
            <person name="Cuming A."/>
            <person name="Hasebe M."/>
            <person name="Lucas S."/>
            <person name="Mishler D.B."/>
            <person name="Reski R."/>
            <person name="Grigoriev I."/>
            <person name="Quatrano R.S."/>
            <person name="Boore J.L."/>
        </authorList>
    </citation>
    <scope>NUCLEOTIDE SEQUENCE [LARGE SCALE GENOMIC DNA]</scope>
    <source>
        <strain evidence="2 3">cv. Gransden 2004</strain>
    </source>
</reference>